<gene>
    <name evidence="3" type="ORF">BLX24_02525</name>
</gene>
<sequence length="292" mass="32194">MIPRLKKILGLTDPEPIQQTDDHTPAIPSPPAVPVSGLPAAPQKRAEILAFIINSLHPYRDEAQTDIQGLTLLVCCPTAEEEELMRVALYTAFPDRFKEDELDRELANHYIRLPRNWTFTIQLVPDHLPDCRFRQGNLGLQLQRAHTAPVPVSQAIISALRGQTHQAAYIIQPDGQTTLLIGRGFKPALPSGRVRTNDIVFLEKSDPAFDPVSGKENGAVSRNHAKITFDPVRKGFFLFADEGGLPMSGNKTKIFRSDDSVVRVDIMGMGYPLQDGDQIELGGEATLSVTIS</sequence>
<organism evidence="3 4">
    <name type="scientific">Arsenicibacter rosenii</name>
    <dbReference type="NCBI Taxonomy" id="1750698"/>
    <lineage>
        <taxon>Bacteria</taxon>
        <taxon>Pseudomonadati</taxon>
        <taxon>Bacteroidota</taxon>
        <taxon>Cytophagia</taxon>
        <taxon>Cytophagales</taxon>
        <taxon>Spirosomataceae</taxon>
        <taxon>Arsenicibacter</taxon>
    </lineage>
</organism>
<dbReference type="PROSITE" id="PS50006">
    <property type="entry name" value="FHA_DOMAIN"/>
    <property type="match status" value="1"/>
</dbReference>
<evidence type="ECO:0000256" key="1">
    <source>
        <dbReference type="SAM" id="MobiDB-lite"/>
    </source>
</evidence>
<dbReference type="Gene3D" id="2.60.200.20">
    <property type="match status" value="1"/>
</dbReference>
<feature type="domain" description="FHA" evidence="2">
    <location>
        <begin position="179"/>
        <end position="254"/>
    </location>
</feature>
<reference evidence="3 4" key="1">
    <citation type="submission" date="2016-10" db="EMBL/GenBank/DDBJ databases">
        <title>Arsenicibacter rosenii gen. nov., sp. nov., an efficient arsenic-methylating bacterium isolated from an arsenic-contaminated paddy soil.</title>
        <authorList>
            <person name="Huang K."/>
        </authorList>
    </citation>
    <scope>NUCLEOTIDE SEQUENCE [LARGE SCALE GENOMIC DNA]</scope>
    <source>
        <strain evidence="3 4">SM-1</strain>
    </source>
</reference>
<dbReference type="AlphaFoldDB" id="A0A1S2VRS8"/>
<comment type="caution">
    <text evidence="3">The sequence shown here is derived from an EMBL/GenBank/DDBJ whole genome shotgun (WGS) entry which is preliminary data.</text>
</comment>
<dbReference type="EMBL" id="MORL01000001">
    <property type="protein sequence ID" value="OIN60976.1"/>
    <property type="molecule type" value="Genomic_DNA"/>
</dbReference>
<feature type="region of interest" description="Disordered" evidence="1">
    <location>
        <begin position="9"/>
        <end position="29"/>
    </location>
</feature>
<accession>A0A1S2VRS8</accession>
<dbReference type="CDD" id="cd00060">
    <property type="entry name" value="FHA"/>
    <property type="match status" value="1"/>
</dbReference>
<dbReference type="InterPro" id="IPR008984">
    <property type="entry name" value="SMAD_FHA_dom_sf"/>
</dbReference>
<name>A0A1S2VRS8_9BACT</name>
<keyword evidence="4" id="KW-1185">Reference proteome</keyword>
<dbReference type="InterPro" id="IPR000253">
    <property type="entry name" value="FHA_dom"/>
</dbReference>
<evidence type="ECO:0000313" key="4">
    <source>
        <dbReference type="Proteomes" id="UP000181790"/>
    </source>
</evidence>
<dbReference type="RefSeq" id="WP_071501481.1">
    <property type="nucleotide sequence ID" value="NZ_MORL01000001.1"/>
</dbReference>
<evidence type="ECO:0000313" key="3">
    <source>
        <dbReference type="EMBL" id="OIN60976.1"/>
    </source>
</evidence>
<protein>
    <recommendedName>
        <fullName evidence="2">FHA domain-containing protein</fullName>
    </recommendedName>
</protein>
<dbReference type="SUPFAM" id="SSF49879">
    <property type="entry name" value="SMAD/FHA domain"/>
    <property type="match status" value="1"/>
</dbReference>
<evidence type="ECO:0000259" key="2">
    <source>
        <dbReference type="PROSITE" id="PS50006"/>
    </source>
</evidence>
<dbReference type="Proteomes" id="UP000181790">
    <property type="component" value="Unassembled WGS sequence"/>
</dbReference>
<proteinExistence type="predicted"/>